<dbReference type="AlphaFoldDB" id="A0A0M0G8M0"/>
<dbReference type="InterPro" id="IPR017871">
    <property type="entry name" value="ABC_transporter-like_CS"/>
</dbReference>
<dbReference type="Gene3D" id="3.40.50.300">
    <property type="entry name" value="P-loop containing nucleotide triphosphate hydrolases"/>
    <property type="match status" value="1"/>
</dbReference>
<dbReference type="InterPro" id="IPR027417">
    <property type="entry name" value="P-loop_NTPase"/>
</dbReference>
<sequence length="543" mass="61835">MRPKIAFHNVSKSFNLYKKQSDKLLEVISFKKNKDNFYALKNLSFEIYEGEAIGIVGLNGSGKSTLSNLLAQIIPPSSGTIQINGETSLIAISAGLNNQLSGIENIELKCLMHGLKKEEINRLKSDIVEFADIGKFIDQPVKSYSSGMKSRLGFAISIHTNPDILIVDEALSVGDQTFYEKCLVKINEFKSQGKTIIFISHSLSQIESFCDRVMWIHFGKIEIFAQTKEVIKEYKAFIKWFNKLTEQEKKKYRREKLDNQYKETNDMEKSFTSTRQVNRKMSKKKSSSFLTFQFTLLFLSVVLSASLMFGIQPVQSIGNYISSYIDKDQSAVKETLKEEESEFISKEINKEGIVFVEQAEIYGDTGLTNKISDMSFANNVSVEDQINEEIYKVKIDGVSGFTKMTNIKLIENELPVVQIGVTDFLPIFPEEFSNAFEYFFTFLNTESEEVKSKVRGLSNEETLNSGERILTYSVNDVQYKTDLEGITKSITVSNIDTDRDEWYRIKNNASLISNDSQSYLFKTNEFNIVVDQNNNTTTFSIVE</sequence>
<keyword evidence="3" id="KW-1003">Cell membrane</keyword>
<keyword evidence="7 8" id="KW-0472">Membrane</keyword>
<keyword evidence="2" id="KW-0813">Transport</keyword>
<evidence type="ECO:0000256" key="8">
    <source>
        <dbReference type="SAM" id="Phobius"/>
    </source>
</evidence>
<dbReference type="PANTHER" id="PTHR46743">
    <property type="entry name" value="TEICHOIC ACIDS EXPORT ATP-BINDING PROTEIN TAGH"/>
    <property type="match status" value="1"/>
</dbReference>
<evidence type="ECO:0000256" key="1">
    <source>
        <dbReference type="ARBA" id="ARBA00005417"/>
    </source>
</evidence>
<evidence type="ECO:0000259" key="9">
    <source>
        <dbReference type="PROSITE" id="PS50893"/>
    </source>
</evidence>
<dbReference type="GO" id="GO:0005524">
    <property type="term" value="F:ATP binding"/>
    <property type="evidence" value="ECO:0007669"/>
    <property type="project" value="UniProtKB-KW"/>
</dbReference>
<dbReference type="PATRIC" id="fig|1459.3.peg.1053"/>
<evidence type="ECO:0000256" key="4">
    <source>
        <dbReference type="ARBA" id="ARBA00022741"/>
    </source>
</evidence>
<evidence type="ECO:0000256" key="7">
    <source>
        <dbReference type="ARBA" id="ARBA00023136"/>
    </source>
</evidence>
<evidence type="ECO:0000256" key="5">
    <source>
        <dbReference type="ARBA" id="ARBA00022840"/>
    </source>
</evidence>
<comment type="caution">
    <text evidence="10">The sequence shown here is derived from an EMBL/GenBank/DDBJ whole genome shotgun (WGS) entry which is preliminary data.</text>
</comment>
<name>A0A0M0G8M0_SPOGL</name>
<dbReference type="GO" id="GO:0016020">
    <property type="term" value="C:membrane"/>
    <property type="evidence" value="ECO:0007669"/>
    <property type="project" value="InterPro"/>
</dbReference>
<evidence type="ECO:0000256" key="2">
    <source>
        <dbReference type="ARBA" id="ARBA00022448"/>
    </source>
</evidence>
<comment type="similarity">
    <text evidence="1">Belongs to the ABC transporter superfamily.</text>
</comment>
<gene>
    <name evidence="10" type="ORF">AF332_05040</name>
</gene>
<dbReference type="SMART" id="SM00382">
    <property type="entry name" value="AAA"/>
    <property type="match status" value="1"/>
</dbReference>
<evidence type="ECO:0000313" key="10">
    <source>
        <dbReference type="EMBL" id="KON86250.1"/>
    </source>
</evidence>
<dbReference type="GO" id="GO:0016887">
    <property type="term" value="F:ATP hydrolysis activity"/>
    <property type="evidence" value="ECO:0007669"/>
    <property type="project" value="InterPro"/>
</dbReference>
<keyword evidence="4" id="KW-0547">Nucleotide-binding</keyword>
<keyword evidence="8" id="KW-1133">Transmembrane helix</keyword>
<reference evidence="11" key="1">
    <citation type="submission" date="2015-07" db="EMBL/GenBank/DDBJ databases">
        <title>Fjat-10036 dsm4.</title>
        <authorList>
            <person name="Liu B."/>
            <person name="Wang J."/>
            <person name="Zhu Y."/>
            <person name="Liu G."/>
            <person name="Chen Q."/>
            <person name="Chen Z."/>
            <person name="Lan J."/>
            <person name="Che J."/>
            <person name="Ge C."/>
            <person name="Shi H."/>
            <person name="Pan Z."/>
            <person name="Liu X."/>
        </authorList>
    </citation>
    <scope>NUCLEOTIDE SEQUENCE [LARGE SCALE GENOMIC DNA]</scope>
    <source>
        <strain evidence="11">DSM 4</strain>
    </source>
</reference>
<accession>A0A0M0G8M0</accession>
<keyword evidence="6" id="KW-1278">Translocase</keyword>
<dbReference type="Proteomes" id="UP000037109">
    <property type="component" value="Unassembled WGS sequence"/>
</dbReference>
<keyword evidence="11" id="KW-1185">Reference proteome</keyword>
<proteinExistence type="inferred from homology"/>
<protein>
    <recommendedName>
        <fullName evidence="9">ABC transporter domain-containing protein</fullName>
    </recommendedName>
</protein>
<dbReference type="InterPro" id="IPR003593">
    <property type="entry name" value="AAA+_ATPase"/>
</dbReference>
<keyword evidence="8" id="KW-0812">Transmembrane</keyword>
<dbReference type="FunFam" id="3.40.50.300:FF:003010">
    <property type="entry name" value="Teichoic acids export ATP-binding protein TagH"/>
    <property type="match status" value="1"/>
</dbReference>
<dbReference type="PROSITE" id="PS00211">
    <property type="entry name" value="ABC_TRANSPORTER_1"/>
    <property type="match status" value="1"/>
</dbReference>
<feature type="domain" description="ABC transporter" evidence="9">
    <location>
        <begin position="25"/>
        <end position="243"/>
    </location>
</feature>
<keyword evidence="5" id="KW-0067">ATP-binding</keyword>
<feature type="transmembrane region" description="Helical" evidence="8">
    <location>
        <begin position="289"/>
        <end position="311"/>
    </location>
</feature>
<evidence type="ECO:0000256" key="3">
    <source>
        <dbReference type="ARBA" id="ARBA00022475"/>
    </source>
</evidence>
<dbReference type="STRING" id="1459.AF332_05040"/>
<dbReference type="PROSITE" id="PS50893">
    <property type="entry name" value="ABC_TRANSPORTER_2"/>
    <property type="match status" value="1"/>
</dbReference>
<dbReference type="GO" id="GO:0140359">
    <property type="term" value="F:ABC-type transporter activity"/>
    <property type="evidence" value="ECO:0007669"/>
    <property type="project" value="InterPro"/>
</dbReference>
<dbReference type="InterPro" id="IPR050683">
    <property type="entry name" value="Bact_Polysacc_Export_ATP-bd"/>
</dbReference>
<organism evidence="10 11">
    <name type="scientific">Sporosarcina globispora</name>
    <name type="common">Bacillus globisporus</name>
    <dbReference type="NCBI Taxonomy" id="1459"/>
    <lineage>
        <taxon>Bacteria</taxon>
        <taxon>Bacillati</taxon>
        <taxon>Bacillota</taxon>
        <taxon>Bacilli</taxon>
        <taxon>Bacillales</taxon>
        <taxon>Caryophanaceae</taxon>
        <taxon>Sporosarcina</taxon>
    </lineage>
</organism>
<dbReference type="RefSeq" id="WP_053433608.1">
    <property type="nucleotide sequence ID" value="NZ_LGUF01000007.1"/>
</dbReference>
<dbReference type="PANTHER" id="PTHR46743:SF2">
    <property type="entry name" value="TEICHOIC ACIDS EXPORT ATP-BINDING PROTEIN TAGH"/>
    <property type="match status" value="1"/>
</dbReference>
<dbReference type="CDD" id="cd03220">
    <property type="entry name" value="ABC_KpsT_Wzt"/>
    <property type="match status" value="1"/>
</dbReference>
<evidence type="ECO:0000256" key="6">
    <source>
        <dbReference type="ARBA" id="ARBA00022967"/>
    </source>
</evidence>
<evidence type="ECO:0000313" key="11">
    <source>
        <dbReference type="Proteomes" id="UP000037109"/>
    </source>
</evidence>
<dbReference type="InterPro" id="IPR003439">
    <property type="entry name" value="ABC_transporter-like_ATP-bd"/>
</dbReference>
<dbReference type="SUPFAM" id="SSF52540">
    <property type="entry name" value="P-loop containing nucleoside triphosphate hydrolases"/>
    <property type="match status" value="1"/>
</dbReference>
<dbReference type="Pfam" id="PF00005">
    <property type="entry name" value="ABC_tran"/>
    <property type="match status" value="1"/>
</dbReference>
<dbReference type="EMBL" id="LGUF01000007">
    <property type="protein sequence ID" value="KON86250.1"/>
    <property type="molecule type" value="Genomic_DNA"/>
</dbReference>
<dbReference type="OrthoDB" id="9804819at2"/>
<dbReference type="InterPro" id="IPR015860">
    <property type="entry name" value="ABC_transpr_TagH-like"/>
</dbReference>